<dbReference type="InterPro" id="IPR013154">
    <property type="entry name" value="ADH-like_N"/>
</dbReference>
<evidence type="ECO:0000313" key="2">
    <source>
        <dbReference type="EMBL" id="CDI04499.1"/>
    </source>
</evidence>
<dbReference type="InterPro" id="IPR020843">
    <property type="entry name" value="ER"/>
</dbReference>
<dbReference type="Pfam" id="PF00107">
    <property type="entry name" value="ADH_zinc_N"/>
    <property type="match status" value="1"/>
</dbReference>
<comment type="caution">
    <text evidence="2">The sequence shown here is derived from an EMBL/GenBank/DDBJ whole genome shotgun (WGS) entry which is preliminary data.</text>
</comment>
<sequence length="326" mass="34827">MKAIVCHELNGPAALRLEDIPEPSPAAGQVRLRVRACGVNFADSLITRGQYQVQPEPPFSPGFEVAGDVLELGEGVTEFAVGDRVIALTLHGGYAEQAVVNVNRCVAIPPAMPYQHGAAFPVVFGTSHIALWHRARLQAGETLVVHGASGGVGLTAVAIGKQLGATVIATASSPEKLDIARQHGADHLINTSHDDIRLRIKELTEERGADVIYDPVGGELFNASLRAIAFEGRILVIGFAGGTVPQIPANHLLVKNVDVIGLNWPAYAERHPTVMTESFRILLDWYLAGAIQPYVSEIYPLEEAVDALHQVVSRKSTGKVVITVGD</sequence>
<dbReference type="CDD" id="cd08241">
    <property type="entry name" value="QOR1"/>
    <property type="match status" value="1"/>
</dbReference>
<name>W6MBT3_9GAMM</name>
<feature type="domain" description="Enoyl reductase (ER)" evidence="1">
    <location>
        <begin position="11"/>
        <end position="322"/>
    </location>
</feature>
<dbReference type="PANTHER" id="PTHR43677">
    <property type="entry name" value="SHORT-CHAIN DEHYDROGENASE/REDUCTASE"/>
    <property type="match status" value="1"/>
</dbReference>
<dbReference type="Gene3D" id="3.40.50.720">
    <property type="entry name" value="NAD(P)-binding Rossmann-like Domain"/>
    <property type="match status" value="1"/>
</dbReference>
<reference evidence="2" key="1">
    <citation type="submission" date="2013-07" db="EMBL/GenBank/DDBJ databases">
        <authorList>
            <person name="McIlroy S."/>
        </authorList>
    </citation>
    <scope>NUCLEOTIDE SEQUENCE [LARGE SCALE GENOMIC DNA]</scope>
    <source>
        <strain evidence="2">Run_A_D11</strain>
    </source>
</reference>
<dbReference type="InterPro" id="IPR011032">
    <property type="entry name" value="GroES-like_sf"/>
</dbReference>
<proteinExistence type="predicted"/>
<dbReference type="SUPFAM" id="SSF51735">
    <property type="entry name" value="NAD(P)-binding Rossmann-fold domains"/>
    <property type="match status" value="1"/>
</dbReference>
<dbReference type="SMART" id="SM00829">
    <property type="entry name" value="PKS_ER"/>
    <property type="match status" value="1"/>
</dbReference>
<dbReference type="AlphaFoldDB" id="W6MBT3"/>
<dbReference type="InterPro" id="IPR036291">
    <property type="entry name" value="NAD(P)-bd_dom_sf"/>
</dbReference>
<dbReference type="Pfam" id="PF08240">
    <property type="entry name" value="ADH_N"/>
    <property type="match status" value="1"/>
</dbReference>
<dbReference type="OrthoDB" id="4190732at2"/>
<dbReference type="Proteomes" id="UP000035760">
    <property type="component" value="Unassembled WGS sequence"/>
</dbReference>
<organism evidence="2 3">
    <name type="scientific">Candidatus Competibacter denitrificans Run_A_D11</name>
    <dbReference type="NCBI Taxonomy" id="1400863"/>
    <lineage>
        <taxon>Bacteria</taxon>
        <taxon>Pseudomonadati</taxon>
        <taxon>Pseudomonadota</taxon>
        <taxon>Gammaproteobacteria</taxon>
        <taxon>Candidatus Competibacteraceae</taxon>
        <taxon>Candidatus Competibacter</taxon>
    </lineage>
</organism>
<dbReference type="Gene3D" id="3.90.180.10">
    <property type="entry name" value="Medium-chain alcohol dehydrogenases, catalytic domain"/>
    <property type="match status" value="1"/>
</dbReference>
<dbReference type="GO" id="GO:0016491">
    <property type="term" value="F:oxidoreductase activity"/>
    <property type="evidence" value="ECO:0007669"/>
    <property type="project" value="InterPro"/>
</dbReference>
<keyword evidence="3" id="KW-1185">Reference proteome</keyword>
<dbReference type="InterPro" id="IPR013149">
    <property type="entry name" value="ADH-like_C"/>
</dbReference>
<accession>W6MBT3</accession>
<dbReference type="EMBL" id="CBTJ020000111">
    <property type="protein sequence ID" value="CDI04499.1"/>
    <property type="molecule type" value="Genomic_DNA"/>
</dbReference>
<dbReference type="SUPFAM" id="SSF50129">
    <property type="entry name" value="GroES-like"/>
    <property type="match status" value="1"/>
</dbReference>
<reference evidence="2" key="2">
    <citation type="submission" date="2014-03" db="EMBL/GenBank/DDBJ databases">
        <title>Candidatus Competibacter-lineage genomes retrieved from metagenomes reveal functional metabolic diversity.</title>
        <authorList>
            <person name="McIlroy S.J."/>
            <person name="Albertsen M."/>
            <person name="Andresen E.K."/>
            <person name="Saunders A.M."/>
            <person name="Kristiansen R."/>
            <person name="Stokholm-Bjerregaard M."/>
            <person name="Nielsen K.L."/>
            <person name="Nielsen P.H."/>
        </authorList>
    </citation>
    <scope>NUCLEOTIDE SEQUENCE</scope>
    <source>
        <strain evidence="2">Run_A_D11</strain>
    </source>
</reference>
<dbReference type="PANTHER" id="PTHR43677:SF4">
    <property type="entry name" value="QUINONE OXIDOREDUCTASE-LIKE PROTEIN 2"/>
    <property type="match status" value="1"/>
</dbReference>
<evidence type="ECO:0000313" key="3">
    <source>
        <dbReference type="Proteomes" id="UP000035760"/>
    </source>
</evidence>
<evidence type="ECO:0000259" key="1">
    <source>
        <dbReference type="SMART" id="SM00829"/>
    </source>
</evidence>
<dbReference type="STRING" id="1400863.BN873_980100"/>
<protein>
    <submittedName>
        <fullName evidence="2">Alcohol dehydrogenase zinc-binding domain protein</fullName>
    </submittedName>
</protein>
<dbReference type="InterPro" id="IPR051397">
    <property type="entry name" value="Zn-ADH-like_protein"/>
</dbReference>
<gene>
    <name evidence="2" type="ORF">BN873_980100</name>
</gene>
<dbReference type="RefSeq" id="WP_048676736.1">
    <property type="nucleotide sequence ID" value="NZ_CBTJ020000111.1"/>
</dbReference>